<proteinExistence type="predicted"/>
<sequence>WLGPRQSTMAAVIRGRQHRWCRPGGAWVSPLVIARSARIFSVTTHLAAANCKTSEAVPPH</sequence>
<feature type="non-terminal residue" evidence="1">
    <location>
        <position position="60"/>
    </location>
</feature>
<evidence type="ECO:0000313" key="1">
    <source>
        <dbReference type="EMBL" id="CAA9548873.1"/>
    </source>
</evidence>
<dbReference type="AlphaFoldDB" id="A0A6J4UF20"/>
<feature type="non-terminal residue" evidence="1">
    <location>
        <position position="1"/>
    </location>
</feature>
<organism evidence="1">
    <name type="scientific">uncultured Thermomicrobiales bacterium</name>
    <dbReference type="NCBI Taxonomy" id="1645740"/>
    <lineage>
        <taxon>Bacteria</taxon>
        <taxon>Pseudomonadati</taxon>
        <taxon>Thermomicrobiota</taxon>
        <taxon>Thermomicrobia</taxon>
        <taxon>Thermomicrobiales</taxon>
        <taxon>environmental samples</taxon>
    </lineage>
</organism>
<dbReference type="EMBL" id="CADCWJ010000169">
    <property type="protein sequence ID" value="CAA9548873.1"/>
    <property type="molecule type" value="Genomic_DNA"/>
</dbReference>
<reference evidence="1" key="1">
    <citation type="submission" date="2020-02" db="EMBL/GenBank/DDBJ databases">
        <authorList>
            <person name="Meier V. D."/>
        </authorList>
    </citation>
    <scope>NUCLEOTIDE SEQUENCE</scope>
    <source>
        <strain evidence="1">AVDCRST_MAG87</strain>
    </source>
</reference>
<name>A0A6J4UF20_9BACT</name>
<gene>
    <name evidence="1" type="ORF">AVDCRST_MAG87-700</name>
</gene>
<protein>
    <submittedName>
        <fullName evidence="1">Uncharacterized protein</fullName>
    </submittedName>
</protein>
<accession>A0A6J4UF20</accession>